<keyword evidence="7" id="KW-1185">Reference proteome</keyword>
<keyword evidence="5" id="KW-0539">Nucleus</keyword>
<evidence type="ECO:0000256" key="6">
    <source>
        <dbReference type="SAM" id="Coils"/>
    </source>
</evidence>
<evidence type="ECO:0000256" key="4">
    <source>
        <dbReference type="ARBA" id="ARBA00023163"/>
    </source>
</evidence>
<keyword evidence="6" id="KW-0175">Coiled coil</keyword>
<keyword evidence="4" id="KW-0804">Transcription</keyword>
<organism evidence="7 8">
    <name type="scientific">Strongyloides venezuelensis</name>
    <name type="common">Threadworm</name>
    <dbReference type="NCBI Taxonomy" id="75913"/>
    <lineage>
        <taxon>Eukaryota</taxon>
        <taxon>Metazoa</taxon>
        <taxon>Ecdysozoa</taxon>
        <taxon>Nematoda</taxon>
        <taxon>Chromadorea</taxon>
        <taxon>Rhabditida</taxon>
        <taxon>Tylenchina</taxon>
        <taxon>Panagrolaimomorpha</taxon>
        <taxon>Strongyloidoidea</taxon>
        <taxon>Strongyloididae</taxon>
        <taxon>Strongyloides</taxon>
    </lineage>
</organism>
<evidence type="ECO:0000256" key="2">
    <source>
        <dbReference type="ARBA" id="ARBA00008048"/>
    </source>
</evidence>
<evidence type="ECO:0000313" key="7">
    <source>
        <dbReference type="Proteomes" id="UP000035680"/>
    </source>
</evidence>
<comment type="similarity">
    <text evidence="2">Belongs to the Mediator complex subunit 27 family.</text>
</comment>
<evidence type="ECO:0000256" key="5">
    <source>
        <dbReference type="ARBA" id="ARBA00023242"/>
    </source>
</evidence>
<dbReference type="Proteomes" id="UP000035680">
    <property type="component" value="Unassembled WGS sequence"/>
</dbReference>
<dbReference type="AlphaFoldDB" id="A0A0K0FLI8"/>
<dbReference type="InterPro" id="IPR021627">
    <property type="entry name" value="Mediator_Med27"/>
</dbReference>
<keyword evidence="3" id="KW-0805">Transcription regulation</keyword>
<dbReference type="Pfam" id="PF11571">
    <property type="entry name" value="Med27"/>
    <property type="match status" value="1"/>
</dbReference>
<evidence type="ECO:0000313" key="8">
    <source>
        <dbReference type="WBParaSite" id="SVE_0990300.1"/>
    </source>
</evidence>
<evidence type="ECO:0000256" key="1">
    <source>
        <dbReference type="ARBA" id="ARBA00004123"/>
    </source>
</evidence>
<reference evidence="7" key="1">
    <citation type="submission" date="2014-07" db="EMBL/GenBank/DDBJ databases">
        <authorList>
            <person name="Martin A.A"/>
            <person name="De Silva N."/>
        </authorList>
    </citation>
    <scope>NUCLEOTIDE SEQUENCE</scope>
</reference>
<dbReference type="STRING" id="75913.A0A0K0FLI8"/>
<reference evidence="8" key="2">
    <citation type="submission" date="2015-08" db="UniProtKB">
        <authorList>
            <consortium name="WormBaseParasite"/>
        </authorList>
    </citation>
    <scope>IDENTIFICATION</scope>
</reference>
<comment type="subcellular location">
    <subcellularLocation>
        <location evidence="1">Nucleus</location>
    </subcellularLocation>
</comment>
<accession>A0A0K0FLI8</accession>
<protein>
    <submittedName>
        <fullName evidence="8">Mediator of RNA polymerase II transcription subunit 27</fullName>
    </submittedName>
</protein>
<name>A0A0K0FLI8_STRVS</name>
<dbReference type="WBParaSite" id="SVE_0990300.1">
    <property type="protein sequence ID" value="SVE_0990300.1"/>
    <property type="gene ID" value="SVE_0990300"/>
</dbReference>
<sequence length="338" mass="39046">MQAHSTQQQQQNNTNTLDLTSNCVASIKLLRQQVIKTFGYISSGPITSNKAVDYDQKVKELLNNINSLYETIETQAKRLPDTMPRKHCSERLTTLAGQATIDKDVSKVYDDLIECSNWSSFQSSYINYVSEFMKNHYAFKRNQMSDFIDKPMPDSSWTLLNNPHKTFEENFAKLPGSAELKSSIQCRYLERNLQSCIIEIKFGYYGDSNKYHHFICSVKLLLIVNDGNIDQIIVADPEEEWRYQDTNRSLLDLSYSSKRKCFRSLTTQANLILSNLQPYLIGNQAVNTMKQMLNIFSKFQKLYEQPCALCHKIMCNFMPPTVYDFSNPKIVYHEGCKS</sequence>
<dbReference type="GO" id="GO:0016592">
    <property type="term" value="C:mediator complex"/>
    <property type="evidence" value="ECO:0007669"/>
    <property type="project" value="InterPro"/>
</dbReference>
<evidence type="ECO:0000256" key="3">
    <source>
        <dbReference type="ARBA" id="ARBA00023015"/>
    </source>
</evidence>
<feature type="coiled-coil region" evidence="6">
    <location>
        <begin position="51"/>
        <end position="78"/>
    </location>
</feature>
<proteinExistence type="inferred from homology"/>